<proteinExistence type="predicted"/>
<organism evidence="2">
    <name type="scientific">Craspedostauros australis</name>
    <dbReference type="NCBI Taxonomy" id="1486917"/>
    <lineage>
        <taxon>Eukaryota</taxon>
        <taxon>Sar</taxon>
        <taxon>Stramenopiles</taxon>
        <taxon>Ochrophyta</taxon>
        <taxon>Bacillariophyta</taxon>
        <taxon>Bacillariophyceae</taxon>
        <taxon>Bacillariophycidae</taxon>
        <taxon>Naviculales</taxon>
        <taxon>Naviculaceae</taxon>
        <taxon>Craspedostauros</taxon>
    </lineage>
</organism>
<name>A0A7S0F6Y8_9STRA</name>
<feature type="region of interest" description="Disordered" evidence="1">
    <location>
        <begin position="213"/>
        <end position="265"/>
    </location>
</feature>
<dbReference type="AlphaFoldDB" id="A0A7S0F6Y8"/>
<reference evidence="2" key="1">
    <citation type="submission" date="2021-01" db="EMBL/GenBank/DDBJ databases">
        <authorList>
            <person name="Corre E."/>
            <person name="Pelletier E."/>
            <person name="Niang G."/>
            <person name="Scheremetjew M."/>
            <person name="Finn R."/>
            <person name="Kale V."/>
            <person name="Holt S."/>
            <person name="Cochrane G."/>
            <person name="Meng A."/>
            <person name="Brown T."/>
            <person name="Cohen L."/>
        </authorList>
    </citation>
    <scope>NUCLEOTIDE SEQUENCE</scope>
    <source>
        <strain evidence="2">CCMP3328</strain>
    </source>
</reference>
<protein>
    <submittedName>
        <fullName evidence="2">Uncharacterized protein</fullName>
    </submittedName>
</protein>
<evidence type="ECO:0000313" key="2">
    <source>
        <dbReference type="EMBL" id="CAD8343018.1"/>
    </source>
</evidence>
<dbReference type="EMBL" id="HBEF01024475">
    <property type="protein sequence ID" value="CAD8343018.1"/>
    <property type="molecule type" value="Transcribed_RNA"/>
</dbReference>
<evidence type="ECO:0000256" key="1">
    <source>
        <dbReference type="SAM" id="MobiDB-lite"/>
    </source>
</evidence>
<gene>
    <name evidence="2" type="ORF">CAUS1442_LOCUS15153</name>
</gene>
<feature type="compositionally biased region" description="Acidic residues" evidence="1">
    <location>
        <begin position="216"/>
        <end position="242"/>
    </location>
</feature>
<accession>A0A7S0F6Y8</accession>
<sequence>MNDSMIRQLDALEADLIFDTWRDTAMGRVVMKGFLNALRGKLFHALTLPIKVKTNGSIMRSEATRQYATIAGLRTAAVPNRGPTRLLSIEQPRRPPFSAAWAKEGDLVEVRYECKNNELYLAIIAEMQCKDMKAVVHFLDGDHALVGRKCMRYFKPYAFGETVNVRLQDGSNTWHAAQFLESVKSSNSTLRPVRVRTDAGDIVRVEPRNIRRILDDTEDDDNGDDDDDEEGDDDEYDGEDAGETYFLSIDEDYNSRRANDDDEDE</sequence>